<evidence type="ECO:0000313" key="5">
    <source>
        <dbReference type="WBParaSite" id="jg18983"/>
    </source>
</evidence>
<dbReference type="Gene3D" id="1.10.1070.11">
    <property type="entry name" value="Phosphatidylinositol 3-/4-kinase, catalytic domain"/>
    <property type="match status" value="1"/>
</dbReference>
<dbReference type="InterPro" id="IPR018936">
    <property type="entry name" value="PI3/4_kinase_CS"/>
</dbReference>
<dbReference type="GO" id="GO:0005886">
    <property type="term" value="C:plasma membrane"/>
    <property type="evidence" value="ECO:0007669"/>
    <property type="project" value="TreeGrafter"/>
</dbReference>
<dbReference type="GO" id="GO:0048015">
    <property type="term" value="P:phosphatidylinositol-mediated signaling"/>
    <property type="evidence" value="ECO:0007669"/>
    <property type="project" value="TreeGrafter"/>
</dbReference>
<dbReference type="InterPro" id="IPR011009">
    <property type="entry name" value="Kinase-like_dom_sf"/>
</dbReference>
<dbReference type="GO" id="GO:0005737">
    <property type="term" value="C:cytoplasm"/>
    <property type="evidence" value="ECO:0007669"/>
    <property type="project" value="TreeGrafter"/>
</dbReference>
<dbReference type="InterPro" id="IPR000403">
    <property type="entry name" value="PI3/4_kinase_cat_dom"/>
</dbReference>
<dbReference type="PROSITE" id="PS00916">
    <property type="entry name" value="PI3_4_KINASE_2"/>
    <property type="match status" value="1"/>
</dbReference>
<dbReference type="PROSITE" id="PS00915">
    <property type="entry name" value="PI3_4_KINASE_1"/>
    <property type="match status" value="1"/>
</dbReference>
<proteinExistence type="predicted"/>
<feature type="domain" description="PI3K/PI4K catalytic" evidence="3">
    <location>
        <begin position="74"/>
        <end position="363"/>
    </location>
</feature>
<dbReference type="SMART" id="SM00146">
    <property type="entry name" value="PI3Kc"/>
    <property type="match status" value="1"/>
</dbReference>
<evidence type="ECO:0000313" key="4">
    <source>
        <dbReference type="Proteomes" id="UP000887574"/>
    </source>
</evidence>
<dbReference type="PANTHER" id="PTHR10048:SF111">
    <property type="entry name" value="PHOSPHATIDYLINOSITOL 3-KINASE AGE-1"/>
    <property type="match status" value="1"/>
</dbReference>
<dbReference type="InterPro" id="IPR036940">
    <property type="entry name" value="PI3/4_kinase_cat_sf"/>
</dbReference>
<dbReference type="InterPro" id="IPR015433">
    <property type="entry name" value="PI3/4_kinase"/>
</dbReference>
<protein>
    <submittedName>
        <fullName evidence="5">PI3K/PI4K catalytic domain-containing protein</fullName>
    </submittedName>
</protein>
<dbReference type="GO" id="GO:0016477">
    <property type="term" value="P:cell migration"/>
    <property type="evidence" value="ECO:0007669"/>
    <property type="project" value="TreeGrafter"/>
</dbReference>
<dbReference type="Proteomes" id="UP000887574">
    <property type="component" value="Unplaced"/>
</dbReference>
<dbReference type="Pfam" id="PF00454">
    <property type="entry name" value="PI3_PI4_kinase"/>
    <property type="match status" value="1"/>
</dbReference>
<dbReference type="GO" id="GO:0035005">
    <property type="term" value="F:1-phosphatidylinositol-4-phosphate 3-kinase activity"/>
    <property type="evidence" value="ECO:0007669"/>
    <property type="project" value="TreeGrafter"/>
</dbReference>
<sequence>MLEAYCRGNSLHLNSMIKQVEMISTLTALSVIIRSMGNKDAANKRLQQELQIRKEEMQHMCSPLNPTDCLGELLVEECRVLGSAKLPLRLTWRNPEVLAQISTPTHQLIFKNGDDMRQDMLTLQVMRIMDSKWKHQNIDFCMTLYEVLPMGRNIGLIHVVQNCQTIFHIQCEAKQMGSSFNMDVNLLNKYIYQKCSNDSKQYMECVDRFKFSLAGYCIATYVIGIKDRHQDNIMLAKDGRIFHIDFGHFLGHTKRKLGINRERTEFVLTDHFLYVISRGRSDFRSTHDYERFRESCVKGFMIIYHNARFFIALFRLMLCMGLPELSVQDIEFLRTSLMYEQMERKDVQVAFQHIFEDVIKSGWFTSINWFFHSVKHLSA</sequence>
<accession>A0A915DE63</accession>
<dbReference type="GO" id="GO:0016303">
    <property type="term" value="F:1-phosphatidylinositol-3-kinase activity"/>
    <property type="evidence" value="ECO:0007669"/>
    <property type="project" value="TreeGrafter"/>
</dbReference>
<keyword evidence="4" id="KW-1185">Reference proteome</keyword>
<keyword evidence="1" id="KW-0808">Transferase</keyword>
<dbReference type="PANTHER" id="PTHR10048">
    <property type="entry name" value="PHOSPHATIDYLINOSITOL KINASE"/>
    <property type="match status" value="1"/>
</dbReference>
<name>A0A915DE63_9BILA</name>
<dbReference type="PROSITE" id="PS50290">
    <property type="entry name" value="PI3_4_KINASE_3"/>
    <property type="match status" value="1"/>
</dbReference>
<dbReference type="AlphaFoldDB" id="A0A915DE63"/>
<evidence type="ECO:0000256" key="1">
    <source>
        <dbReference type="ARBA" id="ARBA00022679"/>
    </source>
</evidence>
<reference evidence="5" key="1">
    <citation type="submission" date="2022-11" db="UniProtKB">
        <authorList>
            <consortium name="WormBaseParasite"/>
        </authorList>
    </citation>
    <scope>IDENTIFICATION</scope>
</reference>
<evidence type="ECO:0000259" key="3">
    <source>
        <dbReference type="PROSITE" id="PS50290"/>
    </source>
</evidence>
<dbReference type="Gene3D" id="3.30.1010.10">
    <property type="entry name" value="Phosphatidylinositol 3-kinase Catalytic Subunit, Chain A, domain 4"/>
    <property type="match status" value="1"/>
</dbReference>
<organism evidence="4 5">
    <name type="scientific">Ditylenchus dipsaci</name>
    <dbReference type="NCBI Taxonomy" id="166011"/>
    <lineage>
        <taxon>Eukaryota</taxon>
        <taxon>Metazoa</taxon>
        <taxon>Ecdysozoa</taxon>
        <taxon>Nematoda</taxon>
        <taxon>Chromadorea</taxon>
        <taxon>Rhabditida</taxon>
        <taxon>Tylenchina</taxon>
        <taxon>Tylenchomorpha</taxon>
        <taxon>Sphaerularioidea</taxon>
        <taxon>Anguinidae</taxon>
        <taxon>Anguininae</taxon>
        <taxon>Ditylenchus</taxon>
    </lineage>
</organism>
<dbReference type="WBParaSite" id="jg18983">
    <property type="protein sequence ID" value="jg18983"/>
    <property type="gene ID" value="jg18983"/>
</dbReference>
<dbReference type="GO" id="GO:0005942">
    <property type="term" value="C:phosphatidylinositol 3-kinase complex"/>
    <property type="evidence" value="ECO:0007669"/>
    <property type="project" value="TreeGrafter"/>
</dbReference>
<dbReference type="GO" id="GO:0043491">
    <property type="term" value="P:phosphatidylinositol 3-kinase/protein kinase B signal transduction"/>
    <property type="evidence" value="ECO:0007669"/>
    <property type="project" value="TreeGrafter"/>
</dbReference>
<keyword evidence="2" id="KW-0418">Kinase</keyword>
<evidence type="ECO:0000256" key="2">
    <source>
        <dbReference type="ARBA" id="ARBA00022777"/>
    </source>
</evidence>
<dbReference type="SUPFAM" id="SSF56112">
    <property type="entry name" value="Protein kinase-like (PK-like)"/>
    <property type="match status" value="1"/>
</dbReference>